<evidence type="ECO:0000313" key="5">
    <source>
        <dbReference type="Proteomes" id="UP001497744"/>
    </source>
</evidence>
<keyword evidence="2" id="KW-0472">Membrane</keyword>
<dbReference type="GeneID" id="94196245"/>
<accession>A0AAV4LXH2</accession>
<protein>
    <submittedName>
        <fullName evidence="4">TRAUB domain containing protein</fullName>
    </submittedName>
</protein>
<dbReference type="Proteomes" id="UP001497744">
    <property type="component" value="Unassembled WGS sequence"/>
</dbReference>
<feature type="compositionally biased region" description="Basic and acidic residues" evidence="1">
    <location>
        <begin position="234"/>
        <end position="246"/>
    </location>
</feature>
<dbReference type="EMBL" id="BPLF01000003">
    <property type="protein sequence ID" value="GIX64764.1"/>
    <property type="molecule type" value="Genomic_DNA"/>
</dbReference>
<reference evidence="4 5" key="1">
    <citation type="submission" date="2021-06" db="EMBL/GenBank/DDBJ databases">
        <title>Genome sequence of Babesia caballi.</title>
        <authorList>
            <person name="Yamagishi J."/>
            <person name="Kidaka T."/>
            <person name="Ochi A."/>
        </authorList>
    </citation>
    <scope>NUCLEOTIDE SEQUENCE [LARGE SCALE GENOMIC DNA]</scope>
    <source>
        <strain evidence="4">USDA-D6B2</strain>
    </source>
</reference>
<feature type="region of interest" description="Disordered" evidence="1">
    <location>
        <begin position="234"/>
        <end position="262"/>
    </location>
</feature>
<name>A0AAV4LXH2_BABCB</name>
<feature type="domain" description="AATF leucine zipper-containing" evidence="3">
    <location>
        <begin position="11"/>
        <end position="98"/>
    </location>
</feature>
<dbReference type="Pfam" id="PF13339">
    <property type="entry name" value="AATF-Che1"/>
    <property type="match status" value="1"/>
</dbReference>
<evidence type="ECO:0000313" key="4">
    <source>
        <dbReference type="EMBL" id="GIX64764.1"/>
    </source>
</evidence>
<organism evidence="4 5">
    <name type="scientific">Babesia caballi</name>
    <dbReference type="NCBI Taxonomy" id="5871"/>
    <lineage>
        <taxon>Eukaryota</taxon>
        <taxon>Sar</taxon>
        <taxon>Alveolata</taxon>
        <taxon>Apicomplexa</taxon>
        <taxon>Aconoidasida</taxon>
        <taxon>Piroplasmida</taxon>
        <taxon>Babesiidae</taxon>
        <taxon>Babesia</taxon>
    </lineage>
</organism>
<dbReference type="InterPro" id="IPR025160">
    <property type="entry name" value="AATF"/>
</dbReference>
<keyword evidence="2" id="KW-1133">Transmembrane helix</keyword>
<proteinExistence type="predicted"/>
<keyword evidence="5" id="KW-1185">Reference proteome</keyword>
<dbReference type="AlphaFoldDB" id="A0AAV4LXH2"/>
<gene>
    <name evidence="4" type="ORF">BcabD6B2_41990</name>
</gene>
<feature type="region of interest" description="Disordered" evidence="1">
    <location>
        <begin position="389"/>
        <end position="418"/>
    </location>
</feature>
<comment type="caution">
    <text evidence="4">The sequence shown here is derived from an EMBL/GenBank/DDBJ whole genome shotgun (WGS) entry which is preliminary data.</text>
</comment>
<evidence type="ECO:0000259" key="3">
    <source>
        <dbReference type="Pfam" id="PF13339"/>
    </source>
</evidence>
<sequence>MKSSAALGQRKVRAVRRQCATYQSLIKVRVQLQKCSAALARWPHPWLLRAVDAPELPAEERADEDISEAQRGLGRLFLCLYGKLASLQELHLSESDPFAAVDVLPERRAKILERLDHWNQKTSVKVDKSFEVLNKSISSQLHYFLDNIGDFLKKARPANLPDNVGHSGIHVWPPSPQVVGYELLKEKLGLQRCRQALLSELYNDQLFYVQLLRFLIQTGAESDANLREEEQLLRNDHSGADYQESRHKPRRRGPNHPVPLQGLNRTLKAAWPAGISLTRAFDPENRPEHRCIMAGARIHEVFVANDGHRAAAVVEECGALLDGVGERRSRANSSQNDVDEVVLQAPIKHATRAVSVCELLRRRFKDLRVTSELRGIFVSENQLARHVAAERPTRNGPPQVDGAGDPSRKVGSLGSGTSDIAHSTASAANKVTKLNCVTKGLVTMHLSPLASPGVCQAARGRGQLAGRAPSLLLCILGLLALVPGLVLLGQLLVGRLLGRVQGVPRRADHLPDRSNVLVHLRVLGDDLAALLFGEEHVRGKRALGGVGVLLALCPLLDGRLSGLGRHCFLVRGPLGSLGDVWVVDG</sequence>
<feature type="transmembrane region" description="Helical" evidence="2">
    <location>
        <begin position="470"/>
        <end position="497"/>
    </location>
</feature>
<evidence type="ECO:0000256" key="2">
    <source>
        <dbReference type="SAM" id="Phobius"/>
    </source>
</evidence>
<dbReference type="RefSeq" id="XP_067716833.1">
    <property type="nucleotide sequence ID" value="XM_067860732.1"/>
</dbReference>
<evidence type="ECO:0000256" key="1">
    <source>
        <dbReference type="SAM" id="MobiDB-lite"/>
    </source>
</evidence>
<keyword evidence="2" id="KW-0812">Transmembrane</keyword>